<protein>
    <submittedName>
        <fullName evidence="2">Uncharacterized protein</fullName>
    </submittedName>
</protein>
<reference evidence="2" key="1">
    <citation type="submission" date="2022-11" db="UniProtKB">
        <authorList>
            <consortium name="WormBaseParasite"/>
        </authorList>
    </citation>
    <scope>IDENTIFICATION</scope>
</reference>
<accession>A0A914WS44</accession>
<sequence>MARIDAVLGKGRDAGVNAICRPIGRRKKISMSSSWHMSDKLSGADGVGRREATLLLDAGVLCDIIARKRTKRGGQEIAFVFRYRRTGISECAKSRARTGNRAADRAVVVDVVATPTNTASKQSSYSYVCIEIRQKGRPVSADDNLTRITLFRNDRIGDIQKGNWTRLEKTMRKKTGKGSGDCRGEVMKWRKTEQARVTVSATPGDNKRHFIRRSCGNMAQVVALYPQAANNTDESGGEAYSM</sequence>
<evidence type="ECO:0000313" key="1">
    <source>
        <dbReference type="Proteomes" id="UP000887566"/>
    </source>
</evidence>
<dbReference type="Proteomes" id="UP000887566">
    <property type="component" value="Unplaced"/>
</dbReference>
<keyword evidence="1" id="KW-1185">Reference proteome</keyword>
<organism evidence="1 2">
    <name type="scientific">Plectus sambesii</name>
    <dbReference type="NCBI Taxonomy" id="2011161"/>
    <lineage>
        <taxon>Eukaryota</taxon>
        <taxon>Metazoa</taxon>
        <taxon>Ecdysozoa</taxon>
        <taxon>Nematoda</taxon>
        <taxon>Chromadorea</taxon>
        <taxon>Plectida</taxon>
        <taxon>Plectina</taxon>
        <taxon>Plectoidea</taxon>
        <taxon>Plectidae</taxon>
        <taxon>Plectus</taxon>
    </lineage>
</organism>
<evidence type="ECO:0000313" key="2">
    <source>
        <dbReference type="WBParaSite" id="PSAMB.scaffold519size48217.g6530.t1"/>
    </source>
</evidence>
<proteinExistence type="predicted"/>
<name>A0A914WS44_9BILA</name>
<dbReference type="AlphaFoldDB" id="A0A914WS44"/>
<dbReference type="WBParaSite" id="PSAMB.scaffold519size48217.g6530.t1">
    <property type="protein sequence ID" value="PSAMB.scaffold519size48217.g6530.t1"/>
    <property type="gene ID" value="PSAMB.scaffold519size48217.g6530"/>
</dbReference>